<dbReference type="Proteomes" id="UP000297053">
    <property type="component" value="Chromosome"/>
</dbReference>
<evidence type="ECO:0000256" key="1">
    <source>
        <dbReference type="SAM" id="MobiDB-lite"/>
    </source>
</evidence>
<sequence length="94" mass="10407">MCNPYNAYSISPLDRHPTIHTREHSSSHPHARSVRRDPDWDETFSEAVERHVGGTSLLEIAGILSDEEADAGDCASRRPDQRNAEARGVDGLGR</sequence>
<evidence type="ECO:0000313" key="3">
    <source>
        <dbReference type="Proteomes" id="UP000297053"/>
    </source>
</evidence>
<dbReference type="KEGG" id="halz:E5139_14930"/>
<feature type="compositionally biased region" description="Basic and acidic residues" evidence="1">
    <location>
        <begin position="75"/>
        <end position="94"/>
    </location>
</feature>
<name>A0A4D6KPT5_9EURY</name>
<reference evidence="2 3" key="2">
    <citation type="submission" date="2019-04" db="EMBL/GenBank/DDBJ databases">
        <authorList>
            <person name="Yang S."/>
            <person name="Wei W."/>
        </authorList>
    </citation>
    <scope>NUCLEOTIDE SEQUENCE [LARGE SCALE GENOMIC DNA]</scope>
    <source>
        <strain evidence="3">ZP60</strain>
    </source>
</reference>
<protein>
    <submittedName>
        <fullName evidence="2">Uncharacterized protein</fullName>
    </submittedName>
</protein>
<reference evidence="2 3" key="1">
    <citation type="submission" date="2019-04" db="EMBL/GenBank/DDBJ databases">
        <title>Complete genome sequence of Arthrobacter sp. ZXY-2 associated with effective atrazine degradation and salt adaptation.</title>
        <authorList>
            <person name="Zhao X."/>
        </authorList>
    </citation>
    <scope>NUCLEOTIDE SEQUENCE [LARGE SCALE GENOMIC DNA]</scope>
    <source>
        <strain evidence="3">ZP60</strain>
    </source>
</reference>
<dbReference type="EMBL" id="CP039375">
    <property type="protein sequence ID" value="QCD66876.1"/>
    <property type="molecule type" value="Genomic_DNA"/>
</dbReference>
<gene>
    <name evidence="2" type="ORF">E5139_14930</name>
</gene>
<organism evidence="2 3">
    <name type="scientific">Halomicrobium mukohataei</name>
    <dbReference type="NCBI Taxonomy" id="57705"/>
    <lineage>
        <taxon>Archaea</taxon>
        <taxon>Methanobacteriati</taxon>
        <taxon>Methanobacteriota</taxon>
        <taxon>Stenosarchaea group</taxon>
        <taxon>Halobacteria</taxon>
        <taxon>Halobacteriales</taxon>
        <taxon>Haloarculaceae</taxon>
        <taxon>Halomicrobium</taxon>
    </lineage>
</organism>
<evidence type="ECO:0000313" key="2">
    <source>
        <dbReference type="EMBL" id="QCD66876.1"/>
    </source>
</evidence>
<accession>A0A4D6KPT5</accession>
<feature type="compositionally biased region" description="Basic and acidic residues" evidence="1">
    <location>
        <begin position="13"/>
        <end position="26"/>
    </location>
</feature>
<proteinExistence type="predicted"/>
<feature type="region of interest" description="Disordered" evidence="1">
    <location>
        <begin position="1"/>
        <end position="38"/>
    </location>
</feature>
<dbReference type="AlphaFoldDB" id="A0A4D6KPT5"/>
<feature type="region of interest" description="Disordered" evidence="1">
    <location>
        <begin position="69"/>
        <end position="94"/>
    </location>
</feature>